<dbReference type="SUPFAM" id="SSF52540">
    <property type="entry name" value="P-loop containing nucleoside triphosphate hydrolases"/>
    <property type="match status" value="1"/>
</dbReference>
<comment type="similarity">
    <text evidence="6">Belongs to the Mrp/NBP35 ATP-binding proteins family.</text>
</comment>
<dbReference type="PANTHER" id="PTHR23264:SF19">
    <property type="entry name" value="CYTOSOLIC FE-S CLUSTER ASSEMBLY FACTOR NUBP2"/>
    <property type="match status" value="1"/>
</dbReference>
<dbReference type="GO" id="GO:0140663">
    <property type="term" value="F:ATP-dependent FeS chaperone activity"/>
    <property type="evidence" value="ECO:0007669"/>
    <property type="project" value="InterPro"/>
</dbReference>
<evidence type="ECO:0000256" key="6">
    <source>
        <dbReference type="HAMAP-Rule" id="MF_02040"/>
    </source>
</evidence>
<keyword evidence="2 6" id="KW-0547">Nucleotide-binding</keyword>
<dbReference type="CDD" id="cd02037">
    <property type="entry name" value="Mrp_NBP35"/>
    <property type="match status" value="1"/>
</dbReference>
<organism evidence="7">
    <name type="scientific">Thermodesulfobacterium geofontis</name>
    <dbReference type="NCBI Taxonomy" id="1295609"/>
    <lineage>
        <taxon>Bacteria</taxon>
        <taxon>Pseudomonadati</taxon>
        <taxon>Thermodesulfobacteriota</taxon>
        <taxon>Thermodesulfobacteria</taxon>
        <taxon>Thermodesulfobacteriales</taxon>
        <taxon>Thermodesulfobacteriaceae</taxon>
        <taxon>Thermodesulfobacterium</taxon>
    </lineage>
</organism>
<keyword evidence="5 6" id="KW-0411">Iron-sulfur</keyword>
<feature type="binding site" evidence="6">
    <location>
        <begin position="33"/>
        <end position="40"/>
    </location>
    <ligand>
        <name>ATP</name>
        <dbReference type="ChEBI" id="CHEBI:30616"/>
    </ligand>
</feature>
<dbReference type="Gene3D" id="3.30.420.130">
    <property type="entry name" value="Dinitrogenase iron-molybdenum cofactor biosynthesis domain"/>
    <property type="match status" value="1"/>
</dbReference>
<dbReference type="FunFam" id="3.40.50.300:FF:001119">
    <property type="entry name" value="Iron-sulfur cluster carrier protein"/>
    <property type="match status" value="1"/>
</dbReference>
<dbReference type="InterPro" id="IPR019591">
    <property type="entry name" value="Mrp/NBP35_ATP-bd"/>
</dbReference>
<sequence length="388" mass="43224">MIKKEKSFIMEQQDKKLREQLAKIKHKILVISGKGGVGKSTVAVNIAIGLSLQDFMVGLLDVDLHGPNVPKMLGARDLKLSRKPDGRLGAIKYSPNLKFLSIEPLLPSEDTAIIWRGPIKHSAIRQFIGDIDWGELDYLVIDSPPGTGDEPLTVAKTIPDAYALIVTTPQEVSLIDVKKAIRFCQKIKLRILGVVENMSGFICPHCGKPIDIFKKGGGQKLADELGIRFLGRIPIDPRIVDTGDAGKPLIATYSESVTAKAFEELVRNIVVATEEMKKDILEEKFMRVAIPISTPSKIETDSEKFELFALYDIENNKILVKDVIKKAENQGLIDFLKEQVVTHILLFDPPKELADFLSQNEIKVLVTDTSTEPPDILIEEYLKEKQLH</sequence>
<comment type="subunit">
    <text evidence="6">Homodimer.</text>
</comment>
<dbReference type="AlphaFoldDB" id="A0A7V4JPE6"/>
<dbReference type="PROSITE" id="PS01215">
    <property type="entry name" value="MRP"/>
    <property type="match status" value="1"/>
</dbReference>
<dbReference type="InterPro" id="IPR000808">
    <property type="entry name" value="Mrp-like_CS"/>
</dbReference>
<keyword evidence="6" id="KW-0378">Hydrolase</keyword>
<dbReference type="SUPFAM" id="SSF53146">
    <property type="entry name" value="Nitrogenase accessory factor-like"/>
    <property type="match status" value="1"/>
</dbReference>
<evidence type="ECO:0000256" key="3">
    <source>
        <dbReference type="ARBA" id="ARBA00022840"/>
    </source>
</evidence>
<dbReference type="PANTHER" id="PTHR23264">
    <property type="entry name" value="NUCLEOTIDE-BINDING PROTEIN NBP35 YEAST -RELATED"/>
    <property type="match status" value="1"/>
</dbReference>
<protein>
    <recommendedName>
        <fullName evidence="6">Iron-sulfur cluster carrier protein</fullName>
    </recommendedName>
</protein>
<dbReference type="Pfam" id="PF10609">
    <property type="entry name" value="ParA"/>
    <property type="match status" value="1"/>
</dbReference>
<dbReference type="InterPro" id="IPR027417">
    <property type="entry name" value="P-loop_NTPase"/>
</dbReference>
<evidence type="ECO:0000256" key="5">
    <source>
        <dbReference type="ARBA" id="ARBA00023014"/>
    </source>
</evidence>
<comment type="function">
    <text evidence="6">Binds and transfers iron-sulfur (Fe-S) clusters to target apoproteins. Can hydrolyze ATP.</text>
</comment>
<gene>
    <name evidence="7" type="ORF">ENU91_01040</name>
</gene>
<evidence type="ECO:0000256" key="1">
    <source>
        <dbReference type="ARBA" id="ARBA00022723"/>
    </source>
</evidence>
<dbReference type="HAMAP" id="MF_02040">
    <property type="entry name" value="Mrp_NBP35"/>
    <property type="match status" value="1"/>
</dbReference>
<keyword evidence="1 6" id="KW-0479">Metal-binding</keyword>
<dbReference type="EMBL" id="DTEI01000024">
    <property type="protein sequence ID" value="HGU15240.1"/>
    <property type="molecule type" value="Genomic_DNA"/>
</dbReference>
<dbReference type="GO" id="GO:0005524">
    <property type="term" value="F:ATP binding"/>
    <property type="evidence" value="ECO:0007669"/>
    <property type="project" value="UniProtKB-UniRule"/>
</dbReference>
<dbReference type="GO" id="GO:0016226">
    <property type="term" value="P:iron-sulfur cluster assembly"/>
    <property type="evidence" value="ECO:0007669"/>
    <property type="project" value="InterPro"/>
</dbReference>
<evidence type="ECO:0000256" key="2">
    <source>
        <dbReference type="ARBA" id="ARBA00022741"/>
    </source>
</evidence>
<dbReference type="InterPro" id="IPR036105">
    <property type="entry name" value="DiNase_FeMo-co_biosyn_sf"/>
</dbReference>
<dbReference type="GO" id="GO:0046872">
    <property type="term" value="F:metal ion binding"/>
    <property type="evidence" value="ECO:0007669"/>
    <property type="project" value="UniProtKB-KW"/>
</dbReference>
<dbReference type="Gene3D" id="3.40.50.300">
    <property type="entry name" value="P-loop containing nucleotide triphosphate hydrolases"/>
    <property type="match status" value="1"/>
</dbReference>
<evidence type="ECO:0000313" key="7">
    <source>
        <dbReference type="EMBL" id="HGU15240.1"/>
    </source>
</evidence>
<dbReference type="InterPro" id="IPR033756">
    <property type="entry name" value="YlxH/NBP35"/>
</dbReference>
<reference evidence="7" key="1">
    <citation type="journal article" date="2020" name="mSystems">
        <title>Genome- and Community-Level Interaction Insights into Carbon Utilization and Element Cycling Functions of Hydrothermarchaeota in Hydrothermal Sediment.</title>
        <authorList>
            <person name="Zhou Z."/>
            <person name="Liu Y."/>
            <person name="Xu W."/>
            <person name="Pan J."/>
            <person name="Luo Z.H."/>
            <person name="Li M."/>
        </authorList>
    </citation>
    <scope>NUCLEOTIDE SEQUENCE [LARGE SCALE GENOMIC DNA]</scope>
    <source>
        <strain evidence="7">SpSt-711</strain>
    </source>
</reference>
<keyword evidence="4 6" id="KW-0408">Iron</keyword>
<dbReference type="GO" id="GO:0005829">
    <property type="term" value="C:cytosol"/>
    <property type="evidence" value="ECO:0007669"/>
    <property type="project" value="TreeGrafter"/>
</dbReference>
<keyword evidence="3 6" id="KW-0067">ATP-binding</keyword>
<accession>A0A7V4JPE6</accession>
<dbReference type="GO" id="GO:0051536">
    <property type="term" value="F:iron-sulfur cluster binding"/>
    <property type="evidence" value="ECO:0007669"/>
    <property type="project" value="UniProtKB-UniRule"/>
</dbReference>
<comment type="caution">
    <text evidence="7">The sequence shown here is derived from an EMBL/GenBank/DDBJ whole genome shotgun (WGS) entry which is preliminary data.</text>
</comment>
<proteinExistence type="inferred from homology"/>
<evidence type="ECO:0000256" key="4">
    <source>
        <dbReference type="ARBA" id="ARBA00023004"/>
    </source>
</evidence>
<name>A0A7V4JPE6_9BACT</name>
<dbReference type="GO" id="GO:0016887">
    <property type="term" value="F:ATP hydrolysis activity"/>
    <property type="evidence" value="ECO:0007669"/>
    <property type="project" value="UniProtKB-UniRule"/>
</dbReference>